<name>A0ABX8AXT0_9BACT</name>
<organism evidence="2 3">
    <name type="scientific">Chloracidobacterium sp. N</name>
    <dbReference type="NCBI Taxonomy" id="2821540"/>
    <lineage>
        <taxon>Bacteria</taxon>
        <taxon>Pseudomonadati</taxon>
        <taxon>Acidobacteriota</taxon>
        <taxon>Terriglobia</taxon>
        <taxon>Terriglobales</taxon>
        <taxon>Acidobacteriaceae</taxon>
        <taxon>Chloracidobacterium</taxon>
        <taxon>Chloracidobacterium aggregatum</taxon>
    </lineage>
</organism>
<protein>
    <recommendedName>
        <fullName evidence="4">DUF3352 domain-containing protein</fullName>
    </recommendedName>
</protein>
<evidence type="ECO:0000313" key="3">
    <source>
        <dbReference type="Proteomes" id="UP000677668"/>
    </source>
</evidence>
<gene>
    <name evidence="2" type="ORF">J8C05_08980</name>
</gene>
<dbReference type="RefSeq" id="WP_211421876.1">
    <property type="nucleotide sequence ID" value="NZ_CP072642.1"/>
</dbReference>
<proteinExistence type="predicted"/>
<dbReference type="Proteomes" id="UP000677668">
    <property type="component" value="Chromosome 1"/>
</dbReference>
<evidence type="ECO:0000313" key="2">
    <source>
        <dbReference type="EMBL" id="QUV93499.1"/>
    </source>
</evidence>
<feature type="region of interest" description="Disordered" evidence="1">
    <location>
        <begin position="370"/>
        <end position="398"/>
    </location>
</feature>
<keyword evidence="3" id="KW-1185">Reference proteome</keyword>
<dbReference type="EMBL" id="CP072642">
    <property type="protein sequence ID" value="QUV93499.1"/>
    <property type="molecule type" value="Genomic_DNA"/>
</dbReference>
<evidence type="ECO:0000256" key="1">
    <source>
        <dbReference type="SAM" id="MobiDB-lite"/>
    </source>
</evidence>
<accession>A0ABX8AXT0</accession>
<reference evidence="2 3" key="1">
    <citation type="submission" date="2021-03" db="EMBL/GenBank/DDBJ databases">
        <title>Genomic and phenotypic characterization of Chloracidobacterium isolates provides evidence for multiple species.</title>
        <authorList>
            <person name="Saini M.K."/>
            <person name="Costas A.M.G."/>
            <person name="Tank M."/>
            <person name="Bryant D.A."/>
        </authorList>
    </citation>
    <scope>NUCLEOTIDE SEQUENCE [LARGE SCALE GENOMIC DNA]</scope>
    <source>
        <strain evidence="2 3">N</strain>
    </source>
</reference>
<sequence length="626" mass="67694">MHRLFRLSRRAWGGIVLLLVVTGALLGVTGHLVSGQDGLALARLLPKGALAYIQARDLSNLLAQWRASSVHDRYYASDSFRAFRRSRLWAKLNERIREFEEGVGVTLTEDTVMQMAGKATAIAMYDMGKLELVFVTELSAQQAAATPLLARRATFEARTTAAGQPYLVRELVTDGGRLRQGLCVATPPGKLVVTTSEALMQRTLDNLDGKGDDHVLASMGPTLAAAQGFTPHEVTLWTDLPRLRQQPYFGYYWVHGAKAPRLDEVEATLADLELTSEGLVERRWSLTSGRAVPAAFTPQQQPAVARLLNAAPFAAVETLPADAADLPARVAVDLLLPPLRPVAASEPPRIRVIEDTASGTARRGRYQRLDERFDRDVDDPDAVSSRSPAGQAASARPVDPLESELASLFRSAQPDCLARLGETTTEGSAPFVTFERALALHCGRPFDTKAYEAALARAIARRYFVAGTTPPVTWEVTSTGVVVPRAAVPLERCGAYFVSGDLVVMASSADYARRLKSRLDGTAARAAVRPASNLTGTYRQATVRLRALAPDYQRALRLIDAPGASGLEPLEGEADDASVSFMGQNIPSLLTAVEAFDVVTMESAATGRVRMERVNYAFRPTATAGE</sequence>
<evidence type="ECO:0008006" key="4">
    <source>
        <dbReference type="Google" id="ProtNLM"/>
    </source>
</evidence>